<dbReference type="Pfam" id="PF26640">
    <property type="entry name" value="DUF8212"/>
    <property type="match status" value="1"/>
</dbReference>
<evidence type="ECO:0000256" key="1">
    <source>
        <dbReference type="SAM" id="Phobius"/>
    </source>
</evidence>
<dbReference type="EMBL" id="MU006245">
    <property type="protein sequence ID" value="KAF2819352.1"/>
    <property type="molecule type" value="Genomic_DNA"/>
</dbReference>
<dbReference type="PANTHER" id="PTHR10622">
    <property type="entry name" value="HET DOMAIN-CONTAINING PROTEIN"/>
    <property type="match status" value="1"/>
</dbReference>
<sequence>MRLLNTTTFELHSREQEFFKSQGYAILSHRWVGAEITFDQIQGCSTELRRAGDWQMPTPQLDKIRGACMTARCLGFQWMWIDNCCINKSSTTEESESINSMFKWYRDAKVCITYLSDVEMRNPPLPPRHGVVDTGYTGQANHTIFNRRDDRTPSEWFSRGWTLQELLAPHDMRFYDTNWNYMGTKTSLAREIQAITRIDAAHLTGERNFRQACIAVKMSWMSGRTTTREEDIAYGMLGLFNIMMSPQYGEGQRAFMRLQQQLLSTTTDESLFAWRMPDPGAGQKFGILPGRGPTWNEDEWGMLAPSPDWFRECGNVTTEGGPRIERPSQMFQPSRQGVQIPIMPVPGNTGYQAIWVGAQLTVVGALPAYFLLKYHSKKRIMKGILRALNCWVTDESGKMAAISVCLQPTDKSHLDLKTVNLQQCKRIRASEMCLSYKYPKKDVVMGQGVVLQPELTYSE</sequence>
<evidence type="ECO:0000259" key="2">
    <source>
        <dbReference type="Pfam" id="PF06985"/>
    </source>
</evidence>
<accession>A0A6A6ZE01</accession>
<dbReference type="InterPro" id="IPR058525">
    <property type="entry name" value="DUF8212"/>
</dbReference>
<gene>
    <name evidence="4" type="ORF">CC86DRAFT_144871</name>
</gene>
<dbReference type="OrthoDB" id="20872at2759"/>
<feature type="domain" description="DUF8212" evidence="3">
    <location>
        <begin position="253"/>
        <end position="318"/>
    </location>
</feature>
<dbReference type="Proteomes" id="UP000799424">
    <property type="component" value="Unassembled WGS sequence"/>
</dbReference>
<keyword evidence="1" id="KW-0472">Membrane</keyword>
<keyword evidence="1" id="KW-1133">Transmembrane helix</keyword>
<keyword evidence="5" id="KW-1185">Reference proteome</keyword>
<protein>
    <submittedName>
        <fullName evidence="4">HET-domain-containing protein</fullName>
    </submittedName>
</protein>
<feature type="transmembrane region" description="Helical" evidence="1">
    <location>
        <begin position="353"/>
        <end position="372"/>
    </location>
</feature>
<proteinExistence type="predicted"/>
<evidence type="ECO:0000313" key="4">
    <source>
        <dbReference type="EMBL" id="KAF2819352.1"/>
    </source>
</evidence>
<feature type="domain" description="Heterokaryon incompatibility" evidence="2">
    <location>
        <begin position="24"/>
        <end position="165"/>
    </location>
</feature>
<dbReference type="InterPro" id="IPR010730">
    <property type="entry name" value="HET"/>
</dbReference>
<organism evidence="4 5">
    <name type="scientific">Ophiobolus disseminans</name>
    <dbReference type="NCBI Taxonomy" id="1469910"/>
    <lineage>
        <taxon>Eukaryota</taxon>
        <taxon>Fungi</taxon>
        <taxon>Dikarya</taxon>
        <taxon>Ascomycota</taxon>
        <taxon>Pezizomycotina</taxon>
        <taxon>Dothideomycetes</taxon>
        <taxon>Pleosporomycetidae</taxon>
        <taxon>Pleosporales</taxon>
        <taxon>Pleosporineae</taxon>
        <taxon>Phaeosphaeriaceae</taxon>
        <taxon>Ophiobolus</taxon>
    </lineage>
</organism>
<evidence type="ECO:0000313" key="5">
    <source>
        <dbReference type="Proteomes" id="UP000799424"/>
    </source>
</evidence>
<dbReference type="Pfam" id="PF06985">
    <property type="entry name" value="HET"/>
    <property type="match status" value="1"/>
</dbReference>
<dbReference type="AlphaFoldDB" id="A0A6A6ZE01"/>
<evidence type="ECO:0000259" key="3">
    <source>
        <dbReference type="Pfam" id="PF26640"/>
    </source>
</evidence>
<name>A0A6A6ZE01_9PLEO</name>
<dbReference type="PANTHER" id="PTHR10622:SF10">
    <property type="entry name" value="HET DOMAIN-CONTAINING PROTEIN"/>
    <property type="match status" value="1"/>
</dbReference>
<reference evidence="4" key="1">
    <citation type="journal article" date="2020" name="Stud. Mycol.">
        <title>101 Dothideomycetes genomes: a test case for predicting lifestyles and emergence of pathogens.</title>
        <authorList>
            <person name="Haridas S."/>
            <person name="Albert R."/>
            <person name="Binder M."/>
            <person name="Bloem J."/>
            <person name="Labutti K."/>
            <person name="Salamov A."/>
            <person name="Andreopoulos B."/>
            <person name="Baker S."/>
            <person name="Barry K."/>
            <person name="Bills G."/>
            <person name="Bluhm B."/>
            <person name="Cannon C."/>
            <person name="Castanera R."/>
            <person name="Culley D."/>
            <person name="Daum C."/>
            <person name="Ezra D."/>
            <person name="Gonzalez J."/>
            <person name="Henrissat B."/>
            <person name="Kuo A."/>
            <person name="Liang C."/>
            <person name="Lipzen A."/>
            <person name="Lutzoni F."/>
            <person name="Magnuson J."/>
            <person name="Mondo S."/>
            <person name="Nolan M."/>
            <person name="Ohm R."/>
            <person name="Pangilinan J."/>
            <person name="Park H.-J."/>
            <person name="Ramirez L."/>
            <person name="Alfaro M."/>
            <person name="Sun H."/>
            <person name="Tritt A."/>
            <person name="Yoshinaga Y."/>
            <person name="Zwiers L.-H."/>
            <person name="Turgeon B."/>
            <person name="Goodwin S."/>
            <person name="Spatafora J."/>
            <person name="Crous P."/>
            <person name="Grigoriev I."/>
        </authorList>
    </citation>
    <scope>NUCLEOTIDE SEQUENCE</scope>
    <source>
        <strain evidence="4">CBS 113818</strain>
    </source>
</reference>
<keyword evidence="1" id="KW-0812">Transmembrane</keyword>